<dbReference type="Pfam" id="PF16976">
    <property type="entry name" value="RcpC"/>
    <property type="match status" value="1"/>
</dbReference>
<dbReference type="Proteomes" id="UP000009236">
    <property type="component" value="Chromosome"/>
</dbReference>
<dbReference type="RefSeq" id="WP_013839633.1">
    <property type="nucleotide sequence ID" value="NC_015588.1"/>
</dbReference>
<dbReference type="InterPro" id="IPR013974">
    <property type="entry name" value="SAF"/>
</dbReference>
<evidence type="ECO:0000313" key="3">
    <source>
        <dbReference type="EMBL" id="AEG45242.1"/>
    </source>
</evidence>
<proteinExistence type="predicted"/>
<evidence type="ECO:0000259" key="2">
    <source>
        <dbReference type="SMART" id="SM00858"/>
    </source>
</evidence>
<dbReference type="CDD" id="cd11614">
    <property type="entry name" value="SAF_CpaB_FlgA_like"/>
    <property type="match status" value="1"/>
</dbReference>
<dbReference type="EMBL" id="CP002810">
    <property type="protein sequence ID" value="AEG45242.1"/>
    <property type="molecule type" value="Genomic_DNA"/>
</dbReference>
<gene>
    <name evidence="3" type="ordered locus">Isova_2535</name>
</gene>
<dbReference type="InterPro" id="IPR031571">
    <property type="entry name" value="RcpC_dom"/>
</dbReference>
<keyword evidence="1" id="KW-0732">Signal</keyword>
<reference evidence="3 4" key="1">
    <citation type="submission" date="2011-05" db="EMBL/GenBank/DDBJ databases">
        <title>Complete sequence of Isoptericola variabilis 225.</title>
        <authorList>
            <consortium name="US DOE Joint Genome Institute"/>
            <person name="Lucas S."/>
            <person name="Han J."/>
            <person name="Lapidus A."/>
            <person name="Cheng J.-F."/>
            <person name="Goodwin L."/>
            <person name="Pitluck S."/>
            <person name="Peters L."/>
            <person name="Mikhailova N."/>
            <person name="Zeytun A."/>
            <person name="Han C."/>
            <person name="Tapia R."/>
            <person name="Land M."/>
            <person name="Hauser L."/>
            <person name="Kyrpides N."/>
            <person name="Ivanova N."/>
            <person name="Pagani I."/>
            <person name="Siebers A."/>
            <person name="Allgaier M."/>
            <person name="Thelen M."/>
            <person name="Hugenholtz P."/>
            <person name="Gladden J."/>
            <person name="Woyke T."/>
        </authorList>
    </citation>
    <scope>NUCLEOTIDE SEQUENCE [LARGE SCALE GENOMIC DNA]</scope>
    <source>
        <strain evidence="4">225</strain>
    </source>
</reference>
<accession>F6FST0</accession>
<keyword evidence="4" id="KW-1185">Reference proteome</keyword>
<name>F6FST0_ISOV2</name>
<dbReference type="SMART" id="SM00858">
    <property type="entry name" value="SAF"/>
    <property type="match status" value="1"/>
</dbReference>
<dbReference type="AlphaFoldDB" id="F6FST0"/>
<evidence type="ECO:0000256" key="1">
    <source>
        <dbReference type="SAM" id="SignalP"/>
    </source>
</evidence>
<sequence>MRTDSPDAAARRRGLRRRLRTALWRARFVLVAVCCGLAATATVHALRPDPPPTVDVVVPLHPLVAGERVEAADLTVRPVPAELAPDGVVTATADAVGRVPAVDLPAGLPLHATLVAGGGVAAHAPEGTVVVPVLLDSAASGLLRPGDRVDLVAVDASVLDPHLEPHLEAEGTRPAGDGDGTHHLARGALVLPGVTGAADEGGASLLGGAVTERNAPVTLVAVQPEEATALSAASARGVVSAVLVP</sequence>
<dbReference type="eggNOG" id="COG3745">
    <property type="taxonomic scope" value="Bacteria"/>
</dbReference>
<feature type="domain" description="SAF" evidence="2">
    <location>
        <begin position="54"/>
        <end position="116"/>
    </location>
</feature>
<dbReference type="HOGENOM" id="CLU_088190_3_0_11"/>
<evidence type="ECO:0000313" key="4">
    <source>
        <dbReference type="Proteomes" id="UP000009236"/>
    </source>
</evidence>
<feature type="chain" id="PRO_5039119136" evidence="1">
    <location>
        <begin position="46"/>
        <end position="245"/>
    </location>
</feature>
<protein>
    <submittedName>
        <fullName evidence="3">SAF domain protein</fullName>
    </submittedName>
</protein>
<dbReference type="STRING" id="743718.Isova_2535"/>
<dbReference type="Pfam" id="PF08666">
    <property type="entry name" value="SAF"/>
    <property type="match status" value="1"/>
</dbReference>
<organism evidence="4">
    <name type="scientific">Isoptericola variabilis (strain 225)</name>
    <dbReference type="NCBI Taxonomy" id="743718"/>
    <lineage>
        <taxon>Bacteria</taxon>
        <taxon>Bacillati</taxon>
        <taxon>Actinomycetota</taxon>
        <taxon>Actinomycetes</taxon>
        <taxon>Micrococcales</taxon>
        <taxon>Promicromonosporaceae</taxon>
        <taxon>Isoptericola</taxon>
    </lineage>
</organism>
<feature type="signal peptide" evidence="1">
    <location>
        <begin position="1"/>
        <end position="45"/>
    </location>
</feature>
<dbReference type="KEGG" id="iva:Isova_2535"/>